<evidence type="ECO:0000313" key="3">
    <source>
        <dbReference type="Proteomes" id="UP000549971"/>
    </source>
</evidence>
<keyword evidence="3" id="KW-1185">Reference proteome</keyword>
<accession>A0A7W9MUB1</accession>
<evidence type="ECO:0000313" key="2">
    <source>
        <dbReference type="EMBL" id="MBB5836010.1"/>
    </source>
</evidence>
<feature type="compositionally biased region" description="Gly residues" evidence="1">
    <location>
        <begin position="49"/>
        <end position="68"/>
    </location>
</feature>
<dbReference type="EMBL" id="JACHMY010000001">
    <property type="protein sequence ID" value="MBB5836010.1"/>
    <property type="molecule type" value="Genomic_DNA"/>
</dbReference>
<feature type="region of interest" description="Disordered" evidence="1">
    <location>
        <begin position="1"/>
        <end position="143"/>
    </location>
</feature>
<feature type="compositionally biased region" description="Low complexity" evidence="1">
    <location>
        <begin position="70"/>
        <end position="85"/>
    </location>
</feature>
<sequence length="320" mass="32738">MARAKRANRGDTERSRWSNGTADAGHRDEPGWGAQVMVGGSQARPNGPGTPGNGFFGDPGSGPNGGPGETAAQPTAAQPTAAQPTAEHRTAAGQNKKTDETAGAKTGQAAAARTGETAAVSTVETAGVKPPENTGERPPETPGWQQIALANGRPVTVAPRQAGFGTPVRVDEIALAAKALSEDLLAATQGMPETVASRQLRRDLDNAVETFRAVASELQSTAGSLVRLAASEGQVCGVTWGVCPDHGLTLMNVGEVATCHVLGCHHEQQGPTDRCAQPVAYKVVDVAGPALFTCAGHAIACRLHLDGAVITLATDSLELL</sequence>
<protein>
    <submittedName>
        <fullName evidence="2">Uncharacterized protein</fullName>
    </submittedName>
</protein>
<proteinExistence type="predicted"/>
<dbReference type="RefSeq" id="WP_184795578.1">
    <property type="nucleotide sequence ID" value="NZ_JACHMY010000001.1"/>
</dbReference>
<reference evidence="2 3" key="1">
    <citation type="submission" date="2020-08" db="EMBL/GenBank/DDBJ databases">
        <title>Sequencing the genomes of 1000 actinobacteria strains.</title>
        <authorList>
            <person name="Klenk H.-P."/>
        </authorList>
    </citation>
    <scope>NUCLEOTIDE SEQUENCE [LARGE SCALE GENOMIC DNA]</scope>
    <source>
        <strain evidence="2 3">DSM 28967</strain>
    </source>
</reference>
<dbReference type="Proteomes" id="UP000549971">
    <property type="component" value="Unassembled WGS sequence"/>
</dbReference>
<feature type="compositionally biased region" description="Basic and acidic residues" evidence="1">
    <location>
        <begin position="86"/>
        <end position="102"/>
    </location>
</feature>
<evidence type="ECO:0000256" key="1">
    <source>
        <dbReference type="SAM" id="MobiDB-lite"/>
    </source>
</evidence>
<name>A0A7W9MUB1_9ACTN</name>
<comment type="caution">
    <text evidence="2">The sequence shown here is derived from an EMBL/GenBank/DDBJ whole genome shotgun (WGS) entry which is preliminary data.</text>
</comment>
<feature type="compositionally biased region" description="Low complexity" evidence="1">
    <location>
        <begin position="103"/>
        <end position="119"/>
    </location>
</feature>
<dbReference type="AlphaFoldDB" id="A0A7W9MUB1"/>
<gene>
    <name evidence="2" type="ORF">HDA39_002744</name>
</gene>
<organism evidence="2 3">
    <name type="scientific">Kribbella italica</name>
    <dbReference type="NCBI Taxonomy" id="1540520"/>
    <lineage>
        <taxon>Bacteria</taxon>
        <taxon>Bacillati</taxon>
        <taxon>Actinomycetota</taxon>
        <taxon>Actinomycetes</taxon>
        <taxon>Propionibacteriales</taxon>
        <taxon>Kribbellaceae</taxon>
        <taxon>Kribbella</taxon>
    </lineage>
</organism>